<evidence type="ECO:0000256" key="1">
    <source>
        <dbReference type="SAM" id="MobiDB-lite"/>
    </source>
</evidence>
<dbReference type="OrthoDB" id="7990319at2"/>
<dbReference type="EMBL" id="RYFI01000004">
    <property type="protein sequence ID" value="RXF74281.1"/>
    <property type="molecule type" value="Genomic_DNA"/>
</dbReference>
<feature type="signal peptide" evidence="2">
    <location>
        <begin position="1"/>
        <end position="18"/>
    </location>
</feature>
<proteinExistence type="predicted"/>
<feature type="region of interest" description="Disordered" evidence="1">
    <location>
        <begin position="218"/>
        <end position="238"/>
    </location>
</feature>
<gene>
    <name evidence="3" type="ORF">EK403_05485</name>
</gene>
<feature type="chain" id="PRO_5020202737" evidence="2">
    <location>
        <begin position="19"/>
        <end position="238"/>
    </location>
</feature>
<accession>A0A4Q0MKQ4</accession>
<evidence type="ECO:0000256" key="2">
    <source>
        <dbReference type="SAM" id="SignalP"/>
    </source>
</evidence>
<organism evidence="3 4">
    <name type="scientific">Hansschlegelia zhihuaiae</name>
    <dbReference type="NCBI Taxonomy" id="405005"/>
    <lineage>
        <taxon>Bacteria</taxon>
        <taxon>Pseudomonadati</taxon>
        <taxon>Pseudomonadota</taxon>
        <taxon>Alphaproteobacteria</taxon>
        <taxon>Hyphomicrobiales</taxon>
        <taxon>Methylopilaceae</taxon>
        <taxon>Hansschlegelia</taxon>
    </lineage>
</organism>
<keyword evidence="2" id="KW-0732">Signal</keyword>
<comment type="caution">
    <text evidence="3">The sequence shown here is derived from an EMBL/GenBank/DDBJ whole genome shotgun (WGS) entry which is preliminary data.</text>
</comment>
<evidence type="ECO:0000313" key="4">
    <source>
        <dbReference type="Proteomes" id="UP000289708"/>
    </source>
</evidence>
<sequence>MTAFAVLLALLSAGAALAAILRAGRREAALRRSALADCEGLLDGVVRKIAPSGYGELRGRFGGLSARLVPISEALVFRRLPQLWIAADVARPAADGRAVEIVRRPTGTEFFTGAGALPLAYTPPPHWPQDTAVRGSGDASSLLAELGPLLAEPLSDPKLKSVAVTPRGVRVVRQAAQGERASYLLFRESRFAKRISVSDAEAALELAAAIALRLAAQNSDARKSDAQEPDAQDDVRAA</sequence>
<evidence type="ECO:0000313" key="3">
    <source>
        <dbReference type="EMBL" id="RXF74281.1"/>
    </source>
</evidence>
<dbReference type="RefSeq" id="WP_128776506.1">
    <property type="nucleotide sequence ID" value="NZ_RYFI01000004.1"/>
</dbReference>
<keyword evidence="4" id="KW-1185">Reference proteome</keyword>
<dbReference type="Proteomes" id="UP000289708">
    <property type="component" value="Unassembled WGS sequence"/>
</dbReference>
<name>A0A4Q0MKQ4_9HYPH</name>
<dbReference type="AlphaFoldDB" id="A0A4Q0MKQ4"/>
<protein>
    <submittedName>
        <fullName evidence="3">Uncharacterized protein</fullName>
    </submittedName>
</protein>
<reference evidence="3 4" key="1">
    <citation type="submission" date="2018-12" db="EMBL/GenBank/DDBJ databases">
        <title>bacterium Hansschlegelia zhihuaiae S113.</title>
        <authorList>
            <person name="He J."/>
        </authorList>
    </citation>
    <scope>NUCLEOTIDE SEQUENCE [LARGE SCALE GENOMIC DNA]</scope>
    <source>
        <strain evidence="3 4">S 113</strain>
    </source>
</reference>